<comment type="similarity">
    <text evidence="1">Belongs to the pseudomonas-type ThrB family.</text>
</comment>
<keyword evidence="4" id="KW-1185">Reference proteome</keyword>
<dbReference type="InterPro" id="IPR011009">
    <property type="entry name" value="Kinase-like_dom_sf"/>
</dbReference>
<dbReference type="Gene3D" id="3.90.1200.10">
    <property type="match status" value="1"/>
</dbReference>
<proteinExistence type="inferred from homology"/>
<evidence type="ECO:0000259" key="2">
    <source>
        <dbReference type="Pfam" id="PF01636"/>
    </source>
</evidence>
<protein>
    <submittedName>
        <fullName evidence="3">Aminoglycoside phosphotransferase</fullName>
    </submittedName>
</protein>
<dbReference type="GO" id="GO:0019202">
    <property type="term" value="F:amino acid kinase activity"/>
    <property type="evidence" value="ECO:0007669"/>
    <property type="project" value="TreeGrafter"/>
</dbReference>
<dbReference type="InterPro" id="IPR050249">
    <property type="entry name" value="Pseudomonas-type_ThrB"/>
</dbReference>
<dbReference type="PANTHER" id="PTHR21064">
    <property type="entry name" value="AMINOGLYCOSIDE PHOSPHOTRANSFERASE DOMAIN-CONTAINING PROTEIN-RELATED"/>
    <property type="match status" value="1"/>
</dbReference>
<dbReference type="Proteomes" id="UP000251889">
    <property type="component" value="Unassembled WGS sequence"/>
</dbReference>
<dbReference type="Gene3D" id="3.30.200.20">
    <property type="entry name" value="Phosphorylase Kinase, domain 1"/>
    <property type="match status" value="1"/>
</dbReference>
<organism evidence="3 4">
    <name type="scientific">Pseudochryseolinea flava</name>
    <dbReference type="NCBI Taxonomy" id="2059302"/>
    <lineage>
        <taxon>Bacteria</taxon>
        <taxon>Pseudomonadati</taxon>
        <taxon>Bacteroidota</taxon>
        <taxon>Cytophagia</taxon>
        <taxon>Cytophagales</taxon>
        <taxon>Fulvivirgaceae</taxon>
        <taxon>Pseudochryseolinea</taxon>
    </lineage>
</organism>
<dbReference type="Pfam" id="PF01636">
    <property type="entry name" value="APH"/>
    <property type="match status" value="1"/>
</dbReference>
<dbReference type="SUPFAM" id="SSF56112">
    <property type="entry name" value="Protein kinase-like (PK-like)"/>
    <property type="match status" value="1"/>
</dbReference>
<sequence length="324" mass="37246">MNHFPVSSSVLSSSALAALVGTQYALKDVSCTLLKTFVNDTYIISAEGKQFIFRVYTKGWRSELEIREEIRMIMAVHQANVGVSYPIMDTSGDYIQKIFAPEGDRFGVLFSHAAGEKKFNLSNDLQQSLGVHLAKLHQATLDMTMHRPEYDGVTMLVYAFEKIQPYLKTSADDEAFMIKTKETLLSEFKKIKTDNVRKGGVHLDFWPDNLHIDSDNQITVFDFDFCGNGFQIIDIAFYFALMQGLAQNEDDFNNQTEAFLKGYETVTTLTDEERRIIPLLGAATCFYYMGVQSDRFSTIFFNEEHLKRMINVRLKRWMRFHKMI</sequence>
<evidence type="ECO:0000313" key="4">
    <source>
        <dbReference type="Proteomes" id="UP000251889"/>
    </source>
</evidence>
<dbReference type="PANTHER" id="PTHR21064:SF6">
    <property type="entry name" value="AMINOGLYCOSIDE PHOSPHOTRANSFERASE DOMAIN-CONTAINING PROTEIN"/>
    <property type="match status" value="1"/>
</dbReference>
<dbReference type="RefSeq" id="WP_112748816.1">
    <property type="nucleotide sequence ID" value="NZ_QMFY01000013.1"/>
</dbReference>
<feature type="domain" description="Aminoglycoside phosphotransferase" evidence="2">
    <location>
        <begin position="38"/>
        <end position="242"/>
    </location>
</feature>
<evidence type="ECO:0000313" key="3">
    <source>
        <dbReference type="EMBL" id="RAV99003.1"/>
    </source>
</evidence>
<comment type="caution">
    <text evidence="3">The sequence shown here is derived from an EMBL/GenBank/DDBJ whole genome shotgun (WGS) entry which is preliminary data.</text>
</comment>
<name>A0A364XXM0_9BACT</name>
<accession>A0A364XXM0</accession>
<evidence type="ECO:0000256" key="1">
    <source>
        <dbReference type="ARBA" id="ARBA00038240"/>
    </source>
</evidence>
<reference evidence="3 4" key="1">
    <citation type="submission" date="2018-06" db="EMBL/GenBank/DDBJ databases">
        <title>Chryseolinea flavus sp. nov., a member of the phylum Bacteroidetes isolated from soil.</title>
        <authorList>
            <person name="Li Y."/>
            <person name="Wang J."/>
        </authorList>
    </citation>
    <scope>NUCLEOTIDE SEQUENCE [LARGE SCALE GENOMIC DNA]</scope>
    <source>
        <strain evidence="3 4">SDU1-6</strain>
    </source>
</reference>
<dbReference type="AlphaFoldDB" id="A0A364XXM0"/>
<keyword evidence="3" id="KW-0808">Transferase</keyword>
<dbReference type="InterPro" id="IPR002575">
    <property type="entry name" value="Aminoglycoside_PTrfase"/>
</dbReference>
<dbReference type="OrthoDB" id="241498at2"/>
<gene>
    <name evidence="3" type="ORF">DQQ10_20615</name>
</gene>
<dbReference type="EMBL" id="QMFY01000013">
    <property type="protein sequence ID" value="RAV99003.1"/>
    <property type="molecule type" value="Genomic_DNA"/>
</dbReference>